<dbReference type="EMBL" id="LGRX02033778">
    <property type="protein sequence ID" value="KAK3239943.1"/>
    <property type="molecule type" value="Genomic_DNA"/>
</dbReference>
<feature type="region of interest" description="Disordered" evidence="1">
    <location>
        <begin position="40"/>
        <end position="77"/>
    </location>
</feature>
<evidence type="ECO:0000256" key="1">
    <source>
        <dbReference type="SAM" id="MobiDB-lite"/>
    </source>
</evidence>
<sequence length="77" mass="8351">MGLVDAHLLDICRSRKDLKKLRAAQQEAYLIYLAPDGTFEAEAGDPTSPLDQATLPSDASDDGSPQGSSSNMRHLRH</sequence>
<evidence type="ECO:0000313" key="3">
    <source>
        <dbReference type="Proteomes" id="UP001190700"/>
    </source>
</evidence>
<comment type="caution">
    <text evidence="2">The sequence shown here is derived from an EMBL/GenBank/DDBJ whole genome shotgun (WGS) entry which is preliminary data.</text>
</comment>
<reference evidence="2 3" key="1">
    <citation type="journal article" date="2015" name="Genome Biol. Evol.">
        <title>Comparative Genomics of a Bacterivorous Green Alga Reveals Evolutionary Causalities and Consequences of Phago-Mixotrophic Mode of Nutrition.</title>
        <authorList>
            <person name="Burns J.A."/>
            <person name="Paasch A."/>
            <person name="Narechania A."/>
            <person name="Kim E."/>
        </authorList>
    </citation>
    <scope>NUCLEOTIDE SEQUENCE [LARGE SCALE GENOMIC DNA]</scope>
    <source>
        <strain evidence="2 3">PLY_AMNH</strain>
    </source>
</reference>
<keyword evidence="3" id="KW-1185">Reference proteome</keyword>
<proteinExistence type="predicted"/>
<organism evidence="2 3">
    <name type="scientific">Cymbomonas tetramitiformis</name>
    <dbReference type="NCBI Taxonomy" id="36881"/>
    <lineage>
        <taxon>Eukaryota</taxon>
        <taxon>Viridiplantae</taxon>
        <taxon>Chlorophyta</taxon>
        <taxon>Pyramimonadophyceae</taxon>
        <taxon>Pyramimonadales</taxon>
        <taxon>Pyramimonadaceae</taxon>
        <taxon>Cymbomonas</taxon>
    </lineage>
</organism>
<name>A0AAE0BPV3_9CHLO</name>
<accession>A0AAE0BPV3</accession>
<feature type="compositionally biased region" description="Polar residues" evidence="1">
    <location>
        <begin position="49"/>
        <end position="77"/>
    </location>
</feature>
<gene>
    <name evidence="2" type="ORF">CYMTET_50165</name>
</gene>
<dbReference type="Proteomes" id="UP001190700">
    <property type="component" value="Unassembled WGS sequence"/>
</dbReference>
<dbReference type="AlphaFoldDB" id="A0AAE0BPV3"/>
<evidence type="ECO:0000313" key="2">
    <source>
        <dbReference type="EMBL" id="KAK3239943.1"/>
    </source>
</evidence>
<protein>
    <submittedName>
        <fullName evidence="2">Uncharacterized protein</fullName>
    </submittedName>
</protein>